<proteinExistence type="predicted"/>
<evidence type="ECO:0000313" key="5">
    <source>
        <dbReference type="Proteomes" id="UP000694557"/>
    </source>
</evidence>
<keyword evidence="2" id="KW-0496">Mitochondrion</keyword>
<keyword evidence="5" id="KW-1185">Reference proteome</keyword>
<reference evidence="4" key="1">
    <citation type="submission" date="2025-08" db="UniProtKB">
        <authorList>
            <consortium name="Ensembl"/>
        </authorList>
    </citation>
    <scope>IDENTIFICATION</scope>
</reference>
<evidence type="ECO:0000256" key="2">
    <source>
        <dbReference type="ARBA" id="ARBA00023128"/>
    </source>
</evidence>
<dbReference type="InterPro" id="IPR050870">
    <property type="entry name" value="FAST_kinase"/>
</dbReference>
<dbReference type="GO" id="GO:0000963">
    <property type="term" value="P:mitochondrial RNA processing"/>
    <property type="evidence" value="ECO:0007669"/>
    <property type="project" value="TreeGrafter"/>
</dbReference>
<dbReference type="Pfam" id="PF06743">
    <property type="entry name" value="FAST_1"/>
    <property type="match status" value="1"/>
</dbReference>
<dbReference type="GO" id="GO:0044528">
    <property type="term" value="P:regulation of mitochondrial mRNA stability"/>
    <property type="evidence" value="ECO:0007669"/>
    <property type="project" value="InterPro"/>
</dbReference>
<dbReference type="InterPro" id="IPR013584">
    <property type="entry name" value="RAP"/>
</dbReference>
<sequence>MHNNTISCSYYSRFHCNSGEDYIISIMKSVVSISSSVRAVCQYSPNYFMTCSRGLIRHSDSSGRILKSDVSFKARMAQPCVKSSLGCFHNTREMGAVAQQLSNLPFAEEKDYELRVHPEKHLLPKTAGQPSIDTQLGTSASPTKLGHVKVETLSVKSLFEVEVLPELLTRLKEAPSNEKTEGLATLLGVCVEFGVDYQSSIVSRLKEEWRTHLSKTDIGVIHLCHLGEVAYNLEGKRSEIVEQVLDSVSISIDALTQNETARVYSFLALLEDPHHCQDLMSRLHRHTEKLIHRLQAINISDIFHSLVALQQRQAIALIVKLSRRASRVFRSFQDEELIKVLGALMHFGQHDEDFITAMEKHLPVKIVDADPELTSVVMEFCLQMRCRSEPIFEAVAESFICNSEKYTTPQIARQIIAMGRLSYLPQCSSQMFKKLESVLSSRFSQFQPRALIEVLHSCIHLERFPLNFVSKVFSPYFLQRLQAQGEPLDKHALGQLTQLNLSISLECRYYRGPRLPYHLHVKKFSSMDHSFESPVESYLYNQVKGPLNKLLEGKTYYSTRVFTQPGYTIDVEICLDEDGFVLPLSQWDHTHRRIALCLDAQDRFCSNTHHLLGKEATKRRHLCRMGYEVVQVGELRSWLQARIDTQCEVWGMCVSTLCFEFISIINVMCNFLCRSVTELHLSRRISFLMKTYLTLVFVCMFPTRSLTLNLRN</sequence>
<dbReference type="PANTHER" id="PTHR21228">
    <property type="entry name" value="FAST LEU-RICH DOMAIN-CONTAINING"/>
    <property type="match status" value="1"/>
</dbReference>
<dbReference type="PANTHER" id="PTHR21228:SF9">
    <property type="entry name" value="FAST KINASE DOMAIN-CONTAINING PROTEIN 3, MITOCHONDRIAL"/>
    <property type="match status" value="1"/>
</dbReference>
<dbReference type="Pfam" id="PF08368">
    <property type="entry name" value="FAST_2"/>
    <property type="match status" value="1"/>
</dbReference>
<reference evidence="4" key="2">
    <citation type="submission" date="2025-09" db="UniProtKB">
        <authorList>
            <consortium name="Ensembl"/>
        </authorList>
    </citation>
    <scope>IDENTIFICATION</scope>
</reference>
<dbReference type="GO" id="GO:0035770">
    <property type="term" value="C:ribonucleoprotein granule"/>
    <property type="evidence" value="ECO:0007669"/>
    <property type="project" value="TreeGrafter"/>
</dbReference>
<dbReference type="Proteomes" id="UP000694557">
    <property type="component" value="Unassembled WGS sequence"/>
</dbReference>
<dbReference type="GO" id="GO:0005759">
    <property type="term" value="C:mitochondrial matrix"/>
    <property type="evidence" value="ECO:0007669"/>
    <property type="project" value="TreeGrafter"/>
</dbReference>
<name>A0A8C7L3X5_ONCKI</name>
<dbReference type="GeneTree" id="ENSGT01030000234607"/>
<dbReference type="GO" id="GO:0003723">
    <property type="term" value="F:RNA binding"/>
    <property type="evidence" value="ECO:0007669"/>
    <property type="project" value="TreeGrafter"/>
</dbReference>
<gene>
    <name evidence="4" type="primary">LOC109867496</name>
</gene>
<dbReference type="Ensembl" id="ENSOKIT00005118207.1">
    <property type="protein sequence ID" value="ENSOKIP00005110373.1"/>
    <property type="gene ID" value="ENSOKIG00005048220.1"/>
</dbReference>
<comment type="subcellular location">
    <subcellularLocation>
        <location evidence="1">Mitochondrion</location>
    </subcellularLocation>
</comment>
<evidence type="ECO:0000313" key="4">
    <source>
        <dbReference type="Ensembl" id="ENSOKIP00005110373.1"/>
    </source>
</evidence>
<dbReference type="AlphaFoldDB" id="A0A8C7L3X5"/>
<accession>A0A8C7L3X5</accession>
<dbReference type="InterPro" id="IPR010622">
    <property type="entry name" value="FAST_Leu-rich"/>
</dbReference>
<protein>
    <submittedName>
        <fullName evidence="4">FAST kinase domain-containing protein 3, mitochondrial</fullName>
    </submittedName>
</protein>
<feature type="domain" description="RAP" evidence="3">
    <location>
        <begin position="596"/>
        <end position="649"/>
    </location>
</feature>
<dbReference type="InterPro" id="IPR013579">
    <property type="entry name" value="FAST_2"/>
</dbReference>
<organism evidence="4 5">
    <name type="scientific">Oncorhynchus kisutch</name>
    <name type="common">Coho salmon</name>
    <name type="synonym">Salmo kisutch</name>
    <dbReference type="NCBI Taxonomy" id="8019"/>
    <lineage>
        <taxon>Eukaryota</taxon>
        <taxon>Metazoa</taxon>
        <taxon>Chordata</taxon>
        <taxon>Craniata</taxon>
        <taxon>Vertebrata</taxon>
        <taxon>Euteleostomi</taxon>
        <taxon>Actinopterygii</taxon>
        <taxon>Neopterygii</taxon>
        <taxon>Teleostei</taxon>
        <taxon>Protacanthopterygii</taxon>
        <taxon>Salmoniformes</taxon>
        <taxon>Salmonidae</taxon>
        <taxon>Salmoninae</taxon>
        <taxon>Oncorhynchus</taxon>
    </lineage>
</organism>
<dbReference type="SMART" id="SM00952">
    <property type="entry name" value="RAP"/>
    <property type="match status" value="1"/>
</dbReference>
<evidence type="ECO:0000256" key="1">
    <source>
        <dbReference type="ARBA" id="ARBA00004173"/>
    </source>
</evidence>
<evidence type="ECO:0000259" key="3">
    <source>
        <dbReference type="SMART" id="SM00952"/>
    </source>
</evidence>